<keyword evidence="2" id="KW-1185">Reference proteome</keyword>
<name>A0ACB9CK55_ARCLA</name>
<accession>A0ACB9CK55</accession>
<dbReference type="EMBL" id="CM042050">
    <property type="protein sequence ID" value="KAI3734553.1"/>
    <property type="molecule type" value="Genomic_DNA"/>
</dbReference>
<protein>
    <submittedName>
        <fullName evidence="1">Uncharacterized protein</fullName>
    </submittedName>
</protein>
<evidence type="ECO:0000313" key="1">
    <source>
        <dbReference type="EMBL" id="KAI3734553.1"/>
    </source>
</evidence>
<proteinExistence type="predicted"/>
<dbReference type="Proteomes" id="UP001055879">
    <property type="component" value="Linkage Group LG04"/>
</dbReference>
<reference evidence="2" key="1">
    <citation type="journal article" date="2022" name="Mol. Ecol. Resour.">
        <title>The genomes of chicory, endive, great burdock and yacon provide insights into Asteraceae palaeo-polyploidization history and plant inulin production.</title>
        <authorList>
            <person name="Fan W."/>
            <person name="Wang S."/>
            <person name="Wang H."/>
            <person name="Wang A."/>
            <person name="Jiang F."/>
            <person name="Liu H."/>
            <person name="Zhao H."/>
            <person name="Xu D."/>
            <person name="Zhang Y."/>
        </authorList>
    </citation>
    <scope>NUCLEOTIDE SEQUENCE [LARGE SCALE GENOMIC DNA]</scope>
    <source>
        <strain evidence="2">cv. Niubang</strain>
    </source>
</reference>
<organism evidence="1 2">
    <name type="scientific">Arctium lappa</name>
    <name type="common">Greater burdock</name>
    <name type="synonym">Lappa major</name>
    <dbReference type="NCBI Taxonomy" id="4217"/>
    <lineage>
        <taxon>Eukaryota</taxon>
        <taxon>Viridiplantae</taxon>
        <taxon>Streptophyta</taxon>
        <taxon>Embryophyta</taxon>
        <taxon>Tracheophyta</taxon>
        <taxon>Spermatophyta</taxon>
        <taxon>Magnoliopsida</taxon>
        <taxon>eudicotyledons</taxon>
        <taxon>Gunneridae</taxon>
        <taxon>Pentapetalae</taxon>
        <taxon>asterids</taxon>
        <taxon>campanulids</taxon>
        <taxon>Asterales</taxon>
        <taxon>Asteraceae</taxon>
        <taxon>Carduoideae</taxon>
        <taxon>Cardueae</taxon>
        <taxon>Arctiinae</taxon>
        <taxon>Arctium</taxon>
    </lineage>
</organism>
<sequence length="78" mass="8316">MLVGSGRGRAEGRASQPRAAMTPSRGTPNTRRHHTGRYLALGARGPIDQTVGSYVVASWAELGVNQCDPFSYSTLPLC</sequence>
<reference evidence="1 2" key="2">
    <citation type="journal article" date="2022" name="Mol. Ecol. Resour.">
        <title>The genomes of chicory, endive, great burdock and yacon provide insights into Asteraceae paleo-polyploidization history and plant inulin production.</title>
        <authorList>
            <person name="Fan W."/>
            <person name="Wang S."/>
            <person name="Wang H."/>
            <person name="Wang A."/>
            <person name="Jiang F."/>
            <person name="Liu H."/>
            <person name="Zhao H."/>
            <person name="Xu D."/>
            <person name="Zhang Y."/>
        </authorList>
    </citation>
    <scope>NUCLEOTIDE SEQUENCE [LARGE SCALE GENOMIC DNA]</scope>
    <source>
        <strain evidence="2">cv. Niubang</strain>
    </source>
</reference>
<evidence type="ECO:0000313" key="2">
    <source>
        <dbReference type="Proteomes" id="UP001055879"/>
    </source>
</evidence>
<comment type="caution">
    <text evidence="1">The sequence shown here is derived from an EMBL/GenBank/DDBJ whole genome shotgun (WGS) entry which is preliminary data.</text>
</comment>
<gene>
    <name evidence="1" type="ORF">L6452_14024</name>
</gene>